<evidence type="ECO:0000256" key="2">
    <source>
        <dbReference type="ARBA" id="ARBA00004496"/>
    </source>
</evidence>
<dbReference type="GO" id="GO:0005737">
    <property type="term" value="C:cytoplasm"/>
    <property type="evidence" value="ECO:0007669"/>
    <property type="project" value="UniProtKB-SubCell"/>
</dbReference>
<evidence type="ECO:0000256" key="3">
    <source>
        <dbReference type="ARBA" id="ARBA00005087"/>
    </source>
</evidence>
<gene>
    <name evidence="12" type="primary">mch</name>
    <name evidence="13" type="ORF">Asru_0153_04</name>
</gene>
<name>A0A0D6P6A0_9PROT</name>
<dbReference type="EC" id="3.5.4.27" evidence="5 12"/>
<dbReference type="NCBIfam" id="TIGR03120">
    <property type="entry name" value="one_C_mch"/>
    <property type="match status" value="1"/>
</dbReference>
<dbReference type="HAMAP" id="MF_00486">
    <property type="entry name" value="McH"/>
    <property type="match status" value="1"/>
</dbReference>
<evidence type="ECO:0000256" key="12">
    <source>
        <dbReference type="HAMAP-Rule" id="MF_00486"/>
    </source>
</evidence>
<proteinExistence type="inferred from homology"/>
<dbReference type="Gene3D" id="3.30.1030.10">
    <property type="entry name" value="Methenyltetrahydromethanopterin Cyclohydrolase, Chain A, domain 2"/>
    <property type="match status" value="1"/>
</dbReference>
<keyword evidence="9 12" id="KW-0378">Hydrolase</keyword>
<dbReference type="RefSeq" id="WP_048860599.1">
    <property type="nucleotide sequence ID" value="NZ_BANB01000153.1"/>
</dbReference>
<dbReference type="AlphaFoldDB" id="A0A0D6P6A0"/>
<comment type="function">
    <text evidence="1 12">Catalyzes the hydrolysis of methenyl-H(4)MPT(+) to 5-formyl-H(4)MPT.</text>
</comment>
<dbReference type="OrthoDB" id="241529at2"/>
<evidence type="ECO:0000256" key="6">
    <source>
        <dbReference type="ARBA" id="ARBA00020597"/>
    </source>
</evidence>
<comment type="similarity">
    <text evidence="4 12">Belongs to the MCH family.</text>
</comment>
<dbReference type="Gene3D" id="3.10.340.11">
    <property type="entry name" value="Methenyltetrahydromethanopterin Cyclohydrolase, Chain A, domain 1"/>
    <property type="match status" value="1"/>
</dbReference>
<evidence type="ECO:0000256" key="10">
    <source>
        <dbReference type="ARBA" id="ARBA00030468"/>
    </source>
</evidence>
<evidence type="ECO:0000256" key="7">
    <source>
        <dbReference type="ARBA" id="ARBA00022490"/>
    </source>
</evidence>
<dbReference type="SUPFAM" id="SSF56199">
    <property type="entry name" value="Methenyltetrahydromethanopterin cyclohydrolase"/>
    <property type="match status" value="1"/>
</dbReference>
<dbReference type="UniPathway" id="UPA00562">
    <property type="reaction ID" value="UER00703"/>
</dbReference>
<keyword evidence="14" id="KW-1185">Reference proteome</keyword>
<evidence type="ECO:0000256" key="8">
    <source>
        <dbReference type="ARBA" id="ARBA00022563"/>
    </source>
</evidence>
<evidence type="ECO:0000256" key="4">
    <source>
        <dbReference type="ARBA" id="ARBA00006902"/>
    </source>
</evidence>
<comment type="pathway">
    <text evidence="3 12">One-carbon metabolism; formaldehyde degradation; formate from formaldehyde (H(4)MPT route): step 3/5.</text>
</comment>
<dbReference type="EMBL" id="BANB01000153">
    <property type="protein sequence ID" value="GAN76723.1"/>
    <property type="molecule type" value="Genomic_DNA"/>
</dbReference>
<protein>
    <recommendedName>
        <fullName evidence="6 12">Methenyltetrahydromethanopterin cyclohydrolase</fullName>
        <ecNumber evidence="5 12">3.5.4.27</ecNumber>
    </recommendedName>
    <alternativeName>
        <fullName evidence="10 12">Methenyl-H4MPT cyclohydrolase</fullName>
    </alternativeName>
</protein>
<evidence type="ECO:0000256" key="11">
    <source>
        <dbReference type="ARBA" id="ARBA00048684"/>
    </source>
</evidence>
<accession>A0A0D6P6A0</accession>
<dbReference type="InterPro" id="IPR003209">
    <property type="entry name" value="METHMP_CycHdrlase"/>
</dbReference>
<sequence length="318" mass="32821">MPISVNKRAWTLFEALLADADTLGLAVAAGPEGEVLVDAAPAGIEAGLRIAEICLGGLGRVAFGTDAALPRWPATVTVASSQPVIACLGSQYAGWSLAHGEKPNAYFALGSGPARALARKEKLFAELGYADQAEEAVLVLEAAKPPPPPLLADIARACGVAGRRLGVIYAPTQSLVGSAQVVARVLEVALHKAHALHFPLAHIRDGIGAAPLPPPHPDFVTAMGRTNDAIIFGGRVHLFVSGPAEAARTLAERLPAATSRDYGRPFAETFRAAKGDFYAIDPMLFSPALALVTAIDSGETFRGGALDPALLDASFGAG</sequence>
<evidence type="ECO:0000313" key="14">
    <source>
        <dbReference type="Proteomes" id="UP000032680"/>
    </source>
</evidence>
<comment type="catalytic activity">
    <reaction evidence="11 12">
        <text>5,10-methenyl-5,6,7,8-tetrahydromethanopterin + H2O = N(5)-formyl-5,6,7,8-tetrahydromethanopterin + H(+)</text>
        <dbReference type="Rhea" id="RHEA:19053"/>
        <dbReference type="ChEBI" id="CHEBI:15377"/>
        <dbReference type="ChEBI" id="CHEBI:15378"/>
        <dbReference type="ChEBI" id="CHEBI:58018"/>
        <dbReference type="ChEBI" id="CHEBI:58337"/>
        <dbReference type="EC" id="3.5.4.27"/>
    </reaction>
</comment>
<comment type="caution">
    <text evidence="13">The sequence shown here is derived from an EMBL/GenBank/DDBJ whole genome shotgun (WGS) entry which is preliminary data.</text>
</comment>
<dbReference type="Pfam" id="PF02289">
    <property type="entry name" value="MCH"/>
    <property type="match status" value="1"/>
</dbReference>
<dbReference type="GO" id="GO:0046294">
    <property type="term" value="P:formaldehyde catabolic process"/>
    <property type="evidence" value="ECO:0007669"/>
    <property type="project" value="UniProtKB-UniRule"/>
</dbReference>
<dbReference type="GO" id="GO:0006730">
    <property type="term" value="P:one-carbon metabolic process"/>
    <property type="evidence" value="ECO:0007669"/>
    <property type="project" value="UniProtKB-UniRule"/>
</dbReference>
<organism evidence="13 14">
    <name type="scientific">Acidisphaera rubrifaciens HS-AP3</name>
    <dbReference type="NCBI Taxonomy" id="1231350"/>
    <lineage>
        <taxon>Bacteria</taxon>
        <taxon>Pseudomonadati</taxon>
        <taxon>Pseudomonadota</taxon>
        <taxon>Alphaproteobacteria</taxon>
        <taxon>Acetobacterales</taxon>
        <taxon>Acetobacteraceae</taxon>
        <taxon>Acidisphaera</taxon>
    </lineage>
</organism>
<reference evidence="13 14" key="1">
    <citation type="submission" date="2012-11" db="EMBL/GenBank/DDBJ databases">
        <title>Whole genome sequence of Acidisphaera rubrifaciens HS-AP3.</title>
        <authorList>
            <person name="Azuma Y."/>
            <person name="Higashiura N."/>
            <person name="Hirakawa H."/>
            <person name="Matsushita K."/>
        </authorList>
    </citation>
    <scope>NUCLEOTIDE SEQUENCE [LARGE SCALE GENOMIC DNA]</scope>
    <source>
        <strain evidence="13 14">HS-AP3</strain>
    </source>
</reference>
<dbReference type="GO" id="GO:0018759">
    <property type="term" value="F:methenyltetrahydromethanopterin cyclohydrolase activity"/>
    <property type="evidence" value="ECO:0007669"/>
    <property type="project" value="UniProtKB-UniRule"/>
</dbReference>
<evidence type="ECO:0000256" key="5">
    <source>
        <dbReference type="ARBA" id="ARBA00012765"/>
    </source>
</evidence>
<comment type="subcellular location">
    <subcellularLocation>
        <location evidence="2 12">Cytoplasm</location>
    </subcellularLocation>
</comment>
<keyword evidence="8 12" id="KW-0554">One-carbon metabolism</keyword>
<evidence type="ECO:0000313" key="13">
    <source>
        <dbReference type="EMBL" id="GAN76723.1"/>
    </source>
</evidence>
<evidence type="ECO:0000256" key="1">
    <source>
        <dbReference type="ARBA" id="ARBA00004058"/>
    </source>
</evidence>
<keyword evidence="7 12" id="KW-0963">Cytoplasm</keyword>
<evidence type="ECO:0000256" key="9">
    <source>
        <dbReference type="ARBA" id="ARBA00022801"/>
    </source>
</evidence>
<dbReference type="Proteomes" id="UP000032680">
    <property type="component" value="Unassembled WGS sequence"/>
</dbReference>
<dbReference type="CDD" id="cd00545">
    <property type="entry name" value="MCH"/>
    <property type="match status" value="1"/>
</dbReference>